<dbReference type="Proteomes" id="UP001148629">
    <property type="component" value="Unassembled WGS sequence"/>
</dbReference>
<reference evidence="1" key="1">
    <citation type="submission" date="2022-08" db="EMBL/GenBank/DDBJ databases">
        <title>Genome Sequence of Fusarium decemcellulare.</title>
        <authorList>
            <person name="Buettner E."/>
        </authorList>
    </citation>
    <scope>NUCLEOTIDE SEQUENCE</scope>
    <source>
        <strain evidence="1">Babe19</strain>
    </source>
</reference>
<protein>
    <submittedName>
        <fullName evidence="1">Uncharacterized protein</fullName>
    </submittedName>
</protein>
<gene>
    <name evidence="1" type="ORF">NM208_g1215</name>
</gene>
<comment type="caution">
    <text evidence="1">The sequence shown here is derived from an EMBL/GenBank/DDBJ whole genome shotgun (WGS) entry which is preliminary data.</text>
</comment>
<keyword evidence="2" id="KW-1185">Reference proteome</keyword>
<accession>A0ACC1SX14</accession>
<organism evidence="1 2">
    <name type="scientific">Fusarium decemcellulare</name>
    <dbReference type="NCBI Taxonomy" id="57161"/>
    <lineage>
        <taxon>Eukaryota</taxon>
        <taxon>Fungi</taxon>
        <taxon>Dikarya</taxon>
        <taxon>Ascomycota</taxon>
        <taxon>Pezizomycotina</taxon>
        <taxon>Sordariomycetes</taxon>
        <taxon>Hypocreomycetidae</taxon>
        <taxon>Hypocreales</taxon>
        <taxon>Nectriaceae</taxon>
        <taxon>Fusarium</taxon>
        <taxon>Fusarium decemcellulare species complex</taxon>
    </lineage>
</organism>
<proteinExistence type="predicted"/>
<evidence type="ECO:0000313" key="1">
    <source>
        <dbReference type="EMBL" id="KAJ3548022.1"/>
    </source>
</evidence>
<name>A0ACC1SX14_9HYPO</name>
<evidence type="ECO:0000313" key="2">
    <source>
        <dbReference type="Proteomes" id="UP001148629"/>
    </source>
</evidence>
<dbReference type="EMBL" id="JANRMS010000060">
    <property type="protein sequence ID" value="KAJ3548022.1"/>
    <property type="molecule type" value="Genomic_DNA"/>
</dbReference>
<sequence length="441" mass="50376">MGTSEDGKKHRRPHRKSRLGCQECKRRKIKCDESLPVCLNCVQRGAECSYMNHAQRTLHQEVSDFFARNAAGSPGSDDSQQSLQSTLINQKKQLDAMSKRLEALEDEVRQLREAQNTAFLCQGEVELLRHYLHMTASKTQHHDSGHKFWRVALLEIGLKQMHVLHLILGFAALHKSRTSPDQQTSLLDKASHYHTLGLQESTRLLQSINQENYQVIHASAVLISLHNLARGPQPGQYIGFSDRGGPTFMTFVRGMKLIREHAKDDNNDIAAIEAESTNQKGVLGPEEILPCQRTEHKTQLHILRDSIKGNQTLASPDVRDSYLTVVDQLEPFLASIYNKKDISTNHQRPDPGAYQPLGWLYRAPELYLDYLERKEHLALVIFAYFALILKKLGFDWPLEGWPEHIMSGIWNSIHAAHRELIRWPQKQIGWEPDATLPIDIY</sequence>